<keyword evidence="3 7" id="KW-0812">Transmembrane</keyword>
<dbReference type="GO" id="GO:0022857">
    <property type="term" value="F:transmembrane transporter activity"/>
    <property type="evidence" value="ECO:0007669"/>
    <property type="project" value="TreeGrafter"/>
</dbReference>
<sequence length="399" mass="43754">MNLEIETILQYFGSNKRRTVLSVIGVAIGVFSLVLMMGITGAMKNKVGQYLGELGEQVFVVIPGEVKTLGGRKLQISFFPTLTINDAKAIKMRCALVKEVSPVKEVFPPIHVNGTYVNPKVFGVDENYALITSSEPTKGRFITRDDVENFAQVAVIGVEVAKNLFNEKYPVGKTIYLYNAPYKVIGILPEKGVDISGEDLDNRVLVPISCAVRRLENVDYIDSIYVLPVSQKVTKEAMKEVASLLKKRHGKKDFSISRYEDLVNTRKEAMEIFSVLSITVATIAFSVGALGILAVMTLSVYERLVEIGIRRAFGATRKDIFKQFLLESTILSLTGSLSGALFATILVNIIAKLAKWPPYLPLNGIAISIGLSIIIGLIAGVYPAIRATSFEPKEILKDG</sequence>
<keyword evidence="4 7" id="KW-1133">Transmembrane helix</keyword>
<feature type="domain" description="MacB-like periplasmic core" evidence="9">
    <location>
        <begin position="19"/>
        <end position="242"/>
    </location>
</feature>
<feature type="domain" description="ABC3 transporter permease C-terminal" evidence="8">
    <location>
        <begin position="279"/>
        <end position="392"/>
    </location>
</feature>
<evidence type="ECO:0000256" key="2">
    <source>
        <dbReference type="ARBA" id="ARBA00022475"/>
    </source>
</evidence>
<reference evidence="11" key="1">
    <citation type="submission" date="2017-06" db="EMBL/GenBank/DDBJ databases">
        <authorList>
            <person name="Varghese N."/>
            <person name="Submissions S."/>
        </authorList>
    </citation>
    <scope>NUCLEOTIDE SEQUENCE [LARGE SCALE GENOMIC DNA]</scope>
    <source>
        <strain evidence="11">DSM 15668</strain>
    </source>
</reference>
<dbReference type="InterPro" id="IPR050250">
    <property type="entry name" value="Macrolide_Exporter_MacB"/>
</dbReference>
<name>A0A238YJB2_9BACT</name>
<gene>
    <name evidence="10" type="ORF">SAMN06265340_103167</name>
</gene>
<keyword evidence="2" id="KW-1003">Cell membrane</keyword>
<comment type="subcellular location">
    <subcellularLocation>
        <location evidence="1">Cell membrane</location>
        <topology evidence="1">Multi-pass membrane protein</topology>
    </subcellularLocation>
</comment>
<evidence type="ECO:0000256" key="6">
    <source>
        <dbReference type="ARBA" id="ARBA00038076"/>
    </source>
</evidence>
<evidence type="ECO:0000259" key="8">
    <source>
        <dbReference type="Pfam" id="PF02687"/>
    </source>
</evidence>
<accession>A0A238YJB2</accession>
<evidence type="ECO:0000256" key="7">
    <source>
        <dbReference type="SAM" id="Phobius"/>
    </source>
</evidence>
<evidence type="ECO:0000256" key="3">
    <source>
        <dbReference type="ARBA" id="ARBA00022692"/>
    </source>
</evidence>
<evidence type="ECO:0000259" key="9">
    <source>
        <dbReference type="Pfam" id="PF12704"/>
    </source>
</evidence>
<proteinExistence type="inferred from homology"/>
<dbReference type="Pfam" id="PF12704">
    <property type="entry name" value="MacB_PCD"/>
    <property type="match status" value="1"/>
</dbReference>
<dbReference type="EMBL" id="FZOB01000003">
    <property type="protein sequence ID" value="SNR70703.1"/>
    <property type="molecule type" value="Genomic_DNA"/>
</dbReference>
<feature type="transmembrane region" description="Helical" evidence="7">
    <location>
        <begin position="330"/>
        <end position="350"/>
    </location>
</feature>
<feature type="transmembrane region" description="Helical" evidence="7">
    <location>
        <begin position="272"/>
        <end position="296"/>
    </location>
</feature>
<evidence type="ECO:0000256" key="1">
    <source>
        <dbReference type="ARBA" id="ARBA00004651"/>
    </source>
</evidence>
<dbReference type="InterPro" id="IPR025857">
    <property type="entry name" value="MacB_PCD"/>
</dbReference>
<keyword evidence="11" id="KW-1185">Reference proteome</keyword>
<feature type="transmembrane region" description="Helical" evidence="7">
    <location>
        <begin position="362"/>
        <end position="385"/>
    </location>
</feature>
<feature type="transmembrane region" description="Helical" evidence="7">
    <location>
        <begin position="20"/>
        <end position="39"/>
    </location>
</feature>
<evidence type="ECO:0000313" key="11">
    <source>
        <dbReference type="Proteomes" id="UP000198405"/>
    </source>
</evidence>
<dbReference type="AlphaFoldDB" id="A0A238YJB2"/>
<comment type="similarity">
    <text evidence="6">Belongs to the ABC-4 integral membrane protein family.</text>
</comment>
<dbReference type="InterPro" id="IPR003838">
    <property type="entry name" value="ABC3_permease_C"/>
</dbReference>
<protein>
    <submittedName>
        <fullName evidence="10">Putative ABC transport system permease protein</fullName>
    </submittedName>
</protein>
<dbReference type="PANTHER" id="PTHR30572:SF4">
    <property type="entry name" value="ABC TRANSPORTER PERMEASE YTRF"/>
    <property type="match status" value="1"/>
</dbReference>
<dbReference type="RefSeq" id="WP_245807326.1">
    <property type="nucleotide sequence ID" value="NZ_FZOB01000003.1"/>
</dbReference>
<evidence type="ECO:0000313" key="10">
    <source>
        <dbReference type="EMBL" id="SNR70703.1"/>
    </source>
</evidence>
<dbReference type="Proteomes" id="UP000198405">
    <property type="component" value="Unassembled WGS sequence"/>
</dbReference>
<organism evidence="10 11">
    <name type="scientific">Desulfurobacterium atlanticum</name>
    <dbReference type="NCBI Taxonomy" id="240169"/>
    <lineage>
        <taxon>Bacteria</taxon>
        <taxon>Pseudomonadati</taxon>
        <taxon>Aquificota</taxon>
        <taxon>Aquificia</taxon>
        <taxon>Desulfurobacteriales</taxon>
        <taxon>Desulfurobacteriaceae</taxon>
        <taxon>Desulfurobacterium</taxon>
    </lineage>
</organism>
<keyword evidence="5 7" id="KW-0472">Membrane</keyword>
<evidence type="ECO:0000256" key="4">
    <source>
        <dbReference type="ARBA" id="ARBA00022989"/>
    </source>
</evidence>
<dbReference type="Pfam" id="PF02687">
    <property type="entry name" value="FtsX"/>
    <property type="match status" value="1"/>
</dbReference>
<dbReference type="GO" id="GO:0005886">
    <property type="term" value="C:plasma membrane"/>
    <property type="evidence" value="ECO:0007669"/>
    <property type="project" value="UniProtKB-SubCell"/>
</dbReference>
<evidence type="ECO:0000256" key="5">
    <source>
        <dbReference type="ARBA" id="ARBA00023136"/>
    </source>
</evidence>
<dbReference type="PANTHER" id="PTHR30572">
    <property type="entry name" value="MEMBRANE COMPONENT OF TRANSPORTER-RELATED"/>
    <property type="match status" value="1"/>
</dbReference>